<keyword evidence="2" id="KW-1185">Reference proteome</keyword>
<dbReference type="InterPro" id="IPR027268">
    <property type="entry name" value="Peptidase_M4/M1_CTD_sf"/>
</dbReference>
<gene>
    <name evidence="1" type="ORF">VP395_00160</name>
</gene>
<proteinExistence type="predicted"/>
<dbReference type="GO" id="GO:0008237">
    <property type="term" value="F:metallopeptidase activity"/>
    <property type="evidence" value="ECO:0007669"/>
    <property type="project" value="UniProtKB-KW"/>
</dbReference>
<name>A0ABV0A9D6_9FLAO</name>
<evidence type="ECO:0000313" key="1">
    <source>
        <dbReference type="EMBL" id="MEN3322125.1"/>
    </source>
</evidence>
<keyword evidence="1" id="KW-0645">Protease</keyword>
<reference evidence="1 2" key="1">
    <citation type="submission" date="2024-01" db="EMBL/GenBank/DDBJ databases">
        <title>Mariniflexile litorale sp. nov., isolated from the shallow sediments of the Sea of Japan.</title>
        <authorList>
            <person name="Romanenko L."/>
            <person name="Bystritskaya E."/>
            <person name="Isaeva M."/>
        </authorList>
    </citation>
    <scope>NUCLEOTIDE SEQUENCE [LARGE SCALE GENOMIC DNA]</scope>
    <source>
        <strain evidence="1 2">KCTC 32427</strain>
    </source>
</reference>
<dbReference type="RefSeq" id="WP_346239666.1">
    <property type="nucleotide sequence ID" value="NZ_JAZHYP010000001.1"/>
</dbReference>
<keyword evidence="1" id="KW-0378">Hydrolase</keyword>
<protein>
    <submittedName>
        <fullName evidence="1">Metalloprotease</fullName>
    </submittedName>
</protein>
<dbReference type="Proteomes" id="UP001416393">
    <property type="component" value="Unassembled WGS sequence"/>
</dbReference>
<organism evidence="1 2">
    <name type="scientific">Mariniflexile soesokkakense</name>
    <dbReference type="NCBI Taxonomy" id="1343160"/>
    <lineage>
        <taxon>Bacteria</taxon>
        <taxon>Pseudomonadati</taxon>
        <taxon>Bacteroidota</taxon>
        <taxon>Flavobacteriia</taxon>
        <taxon>Flavobacteriales</taxon>
        <taxon>Flavobacteriaceae</taxon>
        <taxon>Mariniflexile</taxon>
    </lineage>
</organism>
<keyword evidence="1" id="KW-0482">Metalloprotease</keyword>
<sequence>MFEIKLKLRLFSGVLCSLICYTCFSQNKIDLKAVFDIEKKQIKISQTIQYQNTTQDELQTIYLNDWNNSYSTKKTPLAIRLADEYKNVFHLAKNEERGYSVITSIKQDNEDLEFQQLKNQIDIIKVELKKPLKPNAFYNIQLEYIVQIPSDKFTTYGITNTGDVNLRYWYITPAVYNGQWQYYSNKDLDDLYIPPADVHLDIEYPLGYKLTSELDVSKQSQSLNKQQITLNGTNVLNNKLFLNKISTFNTVQKDGFSLISNINDEGLEMIEKVLITERVTTFIREKLKDYPHKQLLLTEIDYNKDPIYGLNFLPNFIKPYPNHFQYELKLLKVVLRNYLENTLLINPRTDQWLLDGIQIYYLMDYVDEHYPNMKFLGGLAGFWGVRSFHAADMKFNDKYILAYMLMARTNRDQPLTMPKDSLLKFNNSIANKYKAGIGLKYLDDFINHDVVENSLSSFVIENKLKPVNTKDFEAYIKSKTDKDIDWFFTDYLKTRKKIDFKIKKVYKTEDSITLTITNKQDNSMPVSLYALNNDSIISKTWIENISKNKKITIPRNGANKLVLNYNSIIPEINARDNWKSLKGFFFNNKPLQFRVFQDIEDPYYNQVFFMPIAEFNNIYDGFTLGLRIYNKTVLRKLFNYRIEPQYSLKSRTFTGSAVVSMTHYLENTNLYAISYGMSGGYVSYAENLFVRQLSPSLLFSFREKNDFRSNKKEALTLRYVDIHRDKDVNNVLTSNEPNYGVFNARYVDSDDNLINFRKWYADVQIAKNFSKLSFNYEYRRLFESNRQLNLRFFAGTFLKNNNDPNSNYFSFALDRPTDYLFEYPYLGRSEASGIFSQQYIDAEGSFKSKLDTPFANQWISTINGSTTLWKYVLMYGDVGLVKNRFDDVRFVYDSGIRINLVTDYFEIYLPLYSNLGWEIGQPHYDQKIRFKFTVDPQALLGLFRRRWY</sequence>
<evidence type="ECO:0000313" key="2">
    <source>
        <dbReference type="Proteomes" id="UP001416393"/>
    </source>
</evidence>
<comment type="caution">
    <text evidence="1">The sequence shown here is derived from an EMBL/GenBank/DDBJ whole genome shotgun (WGS) entry which is preliminary data.</text>
</comment>
<accession>A0ABV0A9D6</accession>
<dbReference type="EMBL" id="JAZHYP010000001">
    <property type="protein sequence ID" value="MEN3322125.1"/>
    <property type="molecule type" value="Genomic_DNA"/>
</dbReference>
<dbReference type="Gene3D" id="1.10.390.10">
    <property type="entry name" value="Neutral Protease Domain 2"/>
    <property type="match status" value="1"/>
</dbReference>